<organism evidence="1 2">
    <name type="scientific">Glossina pallidipes</name>
    <name type="common">Tsetse fly</name>
    <dbReference type="NCBI Taxonomy" id="7398"/>
    <lineage>
        <taxon>Eukaryota</taxon>
        <taxon>Metazoa</taxon>
        <taxon>Ecdysozoa</taxon>
        <taxon>Arthropoda</taxon>
        <taxon>Hexapoda</taxon>
        <taxon>Insecta</taxon>
        <taxon>Pterygota</taxon>
        <taxon>Neoptera</taxon>
        <taxon>Endopterygota</taxon>
        <taxon>Diptera</taxon>
        <taxon>Brachycera</taxon>
        <taxon>Muscomorpha</taxon>
        <taxon>Hippoboscoidea</taxon>
        <taxon>Glossinidae</taxon>
        <taxon>Glossina</taxon>
    </lineage>
</organism>
<protein>
    <submittedName>
        <fullName evidence="1">Uncharacterized protein</fullName>
    </submittedName>
</protein>
<proteinExistence type="predicted"/>
<accession>A0A1A9ZSG1</accession>
<evidence type="ECO:0000313" key="2">
    <source>
        <dbReference type="Proteomes" id="UP000092445"/>
    </source>
</evidence>
<dbReference type="EnsemblMetazoa" id="GPAI023565-RA">
    <property type="protein sequence ID" value="GPAI023565-PA"/>
    <property type="gene ID" value="GPAI023565"/>
</dbReference>
<name>A0A1A9ZSG1_GLOPL</name>
<dbReference type="VEuPathDB" id="VectorBase:GPAI023565"/>
<reference evidence="1" key="2">
    <citation type="submission" date="2020-05" db="UniProtKB">
        <authorList>
            <consortium name="EnsemblMetazoa"/>
        </authorList>
    </citation>
    <scope>IDENTIFICATION</scope>
    <source>
        <strain evidence="1">IAEA</strain>
    </source>
</reference>
<evidence type="ECO:0000313" key="1">
    <source>
        <dbReference type="EnsemblMetazoa" id="GPAI023565-PA"/>
    </source>
</evidence>
<dbReference type="AlphaFoldDB" id="A0A1A9ZSG1"/>
<reference evidence="2" key="1">
    <citation type="submission" date="2014-03" db="EMBL/GenBank/DDBJ databases">
        <authorList>
            <person name="Aksoy S."/>
            <person name="Warren W."/>
            <person name="Wilson R.K."/>
        </authorList>
    </citation>
    <scope>NUCLEOTIDE SEQUENCE [LARGE SCALE GENOMIC DNA]</scope>
    <source>
        <strain evidence="2">IAEA</strain>
    </source>
</reference>
<sequence>MTLLEKLLNGLYKEEEEKIAEKCYSEAYIIYISFEALRYEVFTNFQGRHNQILKENSKISKEWLCYQKSLAFCFFFRVQKSDEEVFKMLEEAELMEELEQELDSLESKRDD</sequence>
<dbReference type="Proteomes" id="UP000092445">
    <property type="component" value="Unassembled WGS sequence"/>
</dbReference>
<keyword evidence="2" id="KW-1185">Reference proteome</keyword>